<dbReference type="InterPro" id="IPR011701">
    <property type="entry name" value="MFS"/>
</dbReference>
<evidence type="ECO:0000313" key="6">
    <source>
        <dbReference type="Proteomes" id="UP000261380"/>
    </source>
</evidence>
<dbReference type="PROSITE" id="PS50850">
    <property type="entry name" value="MFS"/>
    <property type="match status" value="1"/>
</dbReference>
<dbReference type="PANTHER" id="PTHR11360:SF20">
    <property type="entry name" value="MONOCARBOXYLATE TRANSPORTER 7"/>
    <property type="match status" value="1"/>
</dbReference>
<dbReference type="STRING" id="32473.ENSXCOP00000012837"/>
<keyword evidence="6" id="KW-1185">Reference proteome</keyword>
<dbReference type="FunFam" id="1.20.1250.20:FF:000326">
    <property type="entry name" value="Solute carrier family 16 member 6"/>
    <property type="match status" value="1"/>
</dbReference>
<keyword evidence="3" id="KW-0812">Transmembrane</keyword>
<dbReference type="InterPro" id="IPR050327">
    <property type="entry name" value="Proton-linked_MCT"/>
</dbReference>
<feature type="transmembrane region" description="Helical" evidence="3">
    <location>
        <begin position="397"/>
        <end position="417"/>
    </location>
</feature>
<comment type="subcellular location">
    <subcellularLocation>
        <location evidence="1">Membrane</location>
        <topology evidence="1">Multi-pass membrane protein</topology>
    </subcellularLocation>
</comment>
<feature type="compositionally biased region" description="Low complexity" evidence="2">
    <location>
        <begin position="214"/>
        <end position="227"/>
    </location>
</feature>
<feature type="transmembrane region" description="Helical" evidence="3">
    <location>
        <begin position="305"/>
        <end position="326"/>
    </location>
</feature>
<feature type="transmembrane region" description="Helical" evidence="3">
    <location>
        <begin position="361"/>
        <end position="385"/>
    </location>
</feature>
<feature type="transmembrane region" description="Helical" evidence="3">
    <location>
        <begin position="271"/>
        <end position="293"/>
    </location>
</feature>
<dbReference type="GeneTree" id="ENSGT00940000155575"/>
<feature type="transmembrane region" description="Helical" evidence="3">
    <location>
        <begin position="429"/>
        <end position="450"/>
    </location>
</feature>
<feature type="transmembrane region" description="Helical" evidence="3">
    <location>
        <begin position="95"/>
        <end position="119"/>
    </location>
</feature>
<feature type="transmembrane region" description="Helical" evidence="3">
    <location>
        <begin position="131"/>
        <end position="153"/>
    </location>
</feature>
<keyword evidence="3" id="KW-0472">Membrane</keyword>
<sequence length="496" mass="52994">MRTQLQGIHGGLGRHYEFKAGTNTDLWPRESRSGLLIIRQIARTFFFFSLWLVASAVSEKFIILERAESCGGHSTGTRAAGGGLHWRYMATTVPVAVMSPVSFLLSLGFGFCLSFLPTVTILAQYFSRRRALVTSIASSGESFAIFAFAPAFSRLRQAIGWRCCLMVLGVMQASVVVFGVLLRPISIEPELQQSAYELENEQTQTSLSSAMSRGSGDSGVTSLSSSDQDLRDNAEEVSLPPSLVHEAPVGGAGAGSPPRLLDFSMLKDAAFLWYCLFGLLATLGFFAPQLYIIELSKSRGVAPSVAPSMLSVMAVAEIVGRFSIGVVMNRVGCRKTRVLLGCVVAMAMVLLAFAVVWEFWGLAVCCALYGFFMGTVGSTHIPLLAEDEVVGIGRMPACVGVYVFIQSFAGLAGPPLGGVLVDVTKNYGAAFYSCAAGMGLSAVCLALVGVAKSGVCHRTSGSENKEEEQVSQDSKPLDFLEVDLMETSPVEQAEVV</sequence>
<dbReference type="GO" id="GO:0016020">
    <property type="term" value="C:membrane"/>
    <property type="evidence" value="ECO:0007669"/>
    <property type="project" value="UniProtKB-SubCell"/>
</dbReference>
<dbReference type="SUPFAM" id="SSF103473">
    <property type="entry name" value="MFS general substrate transporter"/>
    <property type="match status" value="1"/>
</dbReference>
<organism evidence="5 6">
    <name type="scientific">Xiphophorus couchianus</name>
    <name type="common">Monterrey platyfish</name>
    <dbReference type="NCBI Taxonomy" id="32473"/>
    <lineage>
        <taxon>Eukaryota</taxon>
        <taxon>Metazoa</taxon>
        <taxon>Chordata</taxon>
        <taxon>Craniata</taxon>
        <taxon>Vertebrata</taxon>
        <taxon>Euteleostomi</taxon>
        <taxon>Actinopterygii</taxon>
        <taxon>Neopterygii</taxon>
        <taxon>Teleostei</taxon>
        <taxon>Neoteleostei</taxon>
        <taxon>Acanthomorphata</taxon>
        <taxon>Ovalentaria</taxon>
        <taxon>Atherinomorphae</taxon>
        <taxon>Cyprinodontiformes</taxon>
        <taxon>Poeciliidae</taxon>
        <taxon>Poeciliinae</taxon>
        <taxon>Xiphophorus</taxon>
    </lineage>
</organism>
<dbReference type="GO" id="GO:0008028">
    <property type="term" value="F:monocarboxylic acid transmembrane transporter activity"/>
    <property type="evidence" value="ECO:0007669"/>
    <property type="project" value="TreeGrafter"/>
</dbReference>
<evidence type="ECO:0000256" key="3">
    <source>
        <dbReference type="SAM" id="Phobius"/>
    </source>
</evidence>
<evidence type="ECO:0000256" key="1">
    <source>
        <dbReference type="ARBA" id="ARBA00004141"/>
    </source>
</evidence>
<keyword evidence="3" id="KW-1133">Transmembrane helix</keyword>
<evidence type="ECO:0000259" key="4">
    <source>
        <dbReference type="PROSITE" id="PS50850"/>
    </source>
</evidence>
<dbReference type="Pfam" id="PF07690">
    <property type="entry name" value="MFS_1"/>
    <property type="match status" value="1"/>
</dbReference>
<evidence type="ECO:0000313" key="5">
    <source>
        <dbReference type="Ensembl" id="ENSXCOP00000012837.1"/>
    </source>
</evidence>
<dbReference type="InterPro" id="IPR020846">
    <property type="entry name" value="MFS_dom"/>
</dbReference>
<evidence type="ECO:0000256" key="2">
    <source>
        <dbReference type="SAM" id="MobiDB-lite"/>
    </source>
</evidence>
<dbReference type="Gene3D" id="1.20.1250.20">
    <property type="entry name" value="MFS general substrate transporter like domains"/>
    <property type="match status" value="1"/>
</dbReference>
<reference evidence="5" key="2">
    <citation type="submission" date="2025-09" db="UniProtKB">
        <authorList>
            <consortium name="Ensembl"/>
        </authorList>
    </citation>
    <scope>IDENTIFICATION</scope>
</reference>
<dbReference type="Proteomes" id="UP000261380">
    <property type="component" value="Unplaced"/>
</dbReference>
<proteinExistence type="predicted"/>
<feature type="domain" description="Major facilitator superfamily (MFS) profile" evidence="4">
    <location>
        <begin position="270"/>
        <end position="496"/>
    </location>
</feature>
<dbReference type="PANTHER" id="PTHR11360">
    <property type="entry name" value="MONOCARBOXYLATE TRANSPORTER"/>
    <property type="match status" value="1"/>
</dbReference>
<feature type="transmembrane region" description="Helical" evidence="3">
    <location>
        <begin position="338"/>
        <end position="355"/>
    </location>
</feature>
<dbReference type="Ensembl" id="ENSXCOT00000012992.1">
    <property type="protein sequence ID" value="ENSXCOP00000012837.1"/>
    <property type="gene ID" value="ENSXCOG00000009700.1"/>
</dbReference>
<feature type="transmembrane region" description="Helical" evidence="3">
    <location>
        <begin position="159"/>
        <end position="182"/>
    </location>
</feature>
<accession>A0A3B5LPA3</accession>
<protein>
    <submittedName>
        <fullName evidence="5">Solute carrier family 16 member 6b</fullName>
    </submittedName>
</protein>
<name>A0A3B5LPA3_9TELE</name>
<feature type="region of interest" description="Disordered" evidence="2">
    <location>
        <begin position="207"/>
        <end position="227"/>
    </location>
</feature>
<dbReference type="AlphaFoldDB" id="A0A3B5LPA3"/>
<reference evidence="5" key="1">
    <citation type="submission" date="2025-08" db="UniProtKB">
        <authorList>
            <consortium name="Ensembl"/>
        </authorList>
    </citation>
    <scope>IDENTIFICATION</scope>
</reference>
<dbReference type="InterPro" id="IPR036259">
    <property type="entry name" value="MFS_trans_sf"/>
</dbReference>